<dbReference type="InterPro" id="IPR001965">
    <property type="entry name" value="Znf_PHD"/>
</dbReference>
<feature type="region of interest" description="Disordered" evidence="9">
    <location>
        <begin position="1615"/>
        <end position="1651"/>
    </location>
</feature>
<dbReference type="Gene3D" id="2.60.120.650">
    <property type="entry name" value="Cupin"/>
    <property type="match status" value="2"/>
</dbReference>
<dbReference type="RefSeq" id="XP_006964400.1">
    <property type="nucleotide sequence ID" value="XM_006964338.1"/>
</dbReference>
<keyword evidence="7" id="KW-0539">Nucleus</keyword>
<feature type="region of interest" description="Disordered" evidence="9">
    <location>
        <begin position="1420"/>
        <end position="1504"/>
    </location>
</feature>
<dbReference type="Pfam" id="PF02373">
    <property type="entry name" value="JmjC"/>
    <property type="match status" value="1"/>
</dbReference>
<dbReference type="GO" id="GO:0005634">
    <property type="term" value="C:nucleus"/>
    <property type="evidence" value="ECO:0007669"/>
    <property type="project" value="UniProtKB-SubCell"/>
</dbReference>
<dbReference type="Proteomes" id="UP000008984">
    <property type="component" value="Unassembled WGS sequence"/>
</dbReference>
<dbReference type="InterPro" id="IPR019786">
    <property type="entry name" value="Zinc_finger_PHD-type_CS"/>
</dbReference>
<dbReference type="EMBL" id="GL985062">
    <property type="protein sequence ID" value="EGR49606.1"/>
    <property type="molecule type" value="Genomic_DNA"/>
</dbReference>
<evidence type="ECO:0000256" key="4">
    <source>
        <dbReference type="ARBA" id="ARBA00022771"/>
    </source>
</evidence>
<feature type="region of interest" description="Disordered" evidence="9">
    <location>
        <begin position="262"/>
        <end position="349"/>
    </location>
</feature>
<dbReference type="InterPro" id="IPR003347">
    <property type="entry name" value="JmjC_dom"/>
</dbReference>
<dbReference type="InterPro" id="IPR004198">
    <property type="entry name" value="Znf_C5HC2"/>
</dbReference>
<feature type="region of interest" description="Disordered" evidence="9">
    <location>
        <begin position="175"/>
        <end position="247"/>
    </location>
</feature>
<proteinExistence type="predicted"/>
<keyword evidence="2" id="KW-0479">Metal-binding</keyword>
<dbReference type="PROSITE" id="PS50016">
    <property type="entry name" value="ZF_PHD_2"/>
    <property type="match status" value="2"/>
</dbReference>
<protein>
    <submittedName>
        <fullName evidence="14">Predicted protein</fullName>
    </submittedName>
</protein>
<evidence type="ECO:0000259" key="11">
    <source>
        <dbReference type="PROSITE" id="PS50089"/>
    </source>
</evidence>
<accession>G0RHL7</accession>
<feature type="domain" description="JmjN" evidence="12">
    <location>
        <begin position="95"/>
        <end position="136"/>
    </location>
</feature>
<dbReference type="PANTHER" id="PTHR10694:SF33">
    <property type="entry name" value="LYSINE-SPECIFIC DEMETHYLASE 5"/>
    <property type="match status" value="1"/>
</dbReference>
<keyword evidence="3" id="KW-0677">Repeat</keyword>
<dbReference type="SMART" id="SM00545">
    <property type="entry name" value="JmjN"/>
    <property type="match status" value="1"/>
</dbReference>
<dbReference type="VEuPathDB" id="FungiDB:TRIREDRAFT_22117"/>
<dbReference type="CDD" id="cd15519">
    <property type="entry name" value="PHD1_Lid2p_like"/>
    <property type="match status" value="1"/>
</dbReference>
<evidence type="ECO:0000256" key="2">
    <source>
        <dbReference type="ARBA" id="ARBA00022723"/>
    </source>
</evidence>
<feature type="domain" description="RING-type" evidence="11">
    <location>
        <begin position="376"/>
        <end position="420"/>
    </location>
</feature>
<evidence type="ECO:0000259" key="13">
    <source>
        <dbReference type="PROSITE" id="PS51184"/>
    </source>
</evidence>
<feature type="compositionally biased region" description="Polar residues" evidence="9">
    <location>
        <begin position="917"/>
        <end position="929"/>
    </location>
</feature>
<dbReference type="Gene3D" id="3.30.40.10">
    <property type="entry name" value="Zinc/RING finger domain, C3HC4 (zinc finger)"/>
    <property type="match status" value="2"/>
</dbReference>
<dbReference type="Pfam" id="PF00628">
    <property type="entry name" value="PHD"/>
    <property type="match status" value="2"/>
</dbReference>
<dbReference type="SMART" id="SM00558">
    <property type="entry name" value="JmjC"/>
    <property type="match status" value="1"/>
</dbReference>
<dbReference type="SUPFAM" id="SSF51197">
    <property type="entry name" value="Clavaminate synthase-like"/>
    <property type="match status" value="1"/>
</dbReference>
<dbReference type="Pfam" id="PF08429">
    <property type="entry name" value="PLU-1"/>
    <property type="match status" value="1"/>
</dbReference>
<evidence type="ECO:0000313" key="15">
    <source>
        <dbReference type="Proteomes" id="UP000008984"/>
    </source>
</evidence>
<feature type="compositionally biased region" description="Basic and acidic residues" evidence="9">
    <location>
        <begin position="1615"/>
        <end position="1625"/>
    </location>
</feature>
<sequence length="1651" mass="185092">MAPTASLSAAAAAASSTNASSRSSPAIGAPVASSSSSKPKHKVNSNGYHPTNPPVPLSSMVSAPLDLTSVERRGQPTAVREPLKKKTRPHGISEAPTYCPSESEWRDPLQYIQKIAPEASQYGICKIIPPDSWNPDFAIDTEAVESRGGFDKRWLCPYEDYLRLAKPGVHQQLEQEYGGPLTPSPAHTPVKPSAVNTPSSVRGASPARQASDALQSSVAGKREADRDTPMADAPPAPTAAKPTSGFTAINSNSGFTAVNSGFTSVNRPANGESKSFTPDSKRYDSPATSARNTPEARPSGLGSAVALKRQLSVGSPADPIKKEGDADKDDADMASRRSKRLKKDNVPTVAGSHMTVFRPSVPRIPREEGAAAGGKCENCGRGEDSGALLVCESCDHAYHGPCLDPPLKRKPEAEWNCPRCLVGDGHFGFEEGGLYSLKQFQQKANDFKQGYFEQKMPYDETLQCHRPVTEEDVEREFWRLVADLEETVEVEYGADIHCTTHGSGFPTVEKHPNNPYATDPWNLNVLPFHPDSLFRHIKSDISGMTVPWVYVGMIFSTFCWHNEDHYAYSANYQHLGATKTWYGIPGEDAEKFENAMKEAVPELFETQPDLLFQLVTLLTPEQLKKAGVRVYALDQRAGQFVITFPQAYHAGFNHGFNFNEAVNFAPCDWEKFGQAGVERLQLFRRQPCFSHDELLWTAAEGSVTSGLTIQTAKWLAPALDRIGQRERAQREEFLARHTRDFPHNCQITGGSEDSCPLTFKIDDTDVHDEEEQCCSYCKAFAFLSRFKCHRTGKILCIFHAGSHPCCDLSEEKRLRGEEHTLIYRKTEEDMTSIFQKVSEKARTPEAWEEKYEKLLEEEATPSLKSLRTLLHEGEKIPYELTSLPILKEFVDKCNDWVEEATNYIVRKQQNRRKNEKVWQSSGRRGSANNDQKDKDKESRHVSNIHRLLAEAEHIGFDCPEIAQLQERAAAVKQFQENAATVLKQNIASPIGVIEELIEEGRSFNIDTPELDALSRRLEELRWNEKARASRGAFLLLAEVQEIIQEGERLEIPNYNDHLKYYRDKLQAGQAWEAKARELTHAEFVHYPQLEALTAQVQANALPVSRETLAAVDQILHKQREAHRQILDLIERCRETDYRKRPKYSEVVEITRKLDDLNSKPAGTVDLENERKRHEDWMRRGKKLFGKSNAPLHILKSHLEHVLERNTDCFDTDHDTPRLPGEPVSREASPEAGGNRWEDPRSRQVFCICRKVEAGMMIECELCHEWYHYKCLKIARGKVKEDDKYTCPICDWRMKIPRDASRPKLEDLIALADEIPGLPFQPEEEDVLRQIIDNAQNFRDKIAQYCNPLLSTEAEAETQRFFLRKLEGAEILLSYETNFFRQELHKWCPVAPEPPPILQVSLSTRKPRPTKLQKMLVEYGVDNPDDLPEHAKGKANSLRRKAANAEAAAAAAQAPTAMPSVPNPHNSAYGPQTYFSRASHSTTPSVSAPSHGHADEKSESASENGRLKLGSAEAESNLHPSFLEAGGPHLAADDSSMGMNLHTEADKNKATGIFKHTELGKDPAERIWGTDVWGNRQRSMSDQRRSMTPADLDDTMKQQDANKAHLKMFKEMIHSDEDEDHKKKDSTMANGHVTADLLESERNGLDAMLDGE</sequence>
<dbReference type="GO" id="GO:0034647">
    <property type="term" value="F:histone H3K4me/H3K4me2/H3K4me3 demethylase activity"/>
    <property type="evidence" value="ECO:0007669"/>
    <property type="project" value="TreeGrafter"/>
</dbReference>
<organism evidence="15">
    <name type="scientific">Hypocrea jecorina (strain QM6a)</name>
    <name type="common">Trichoderma reesei</name>
    <dbReference type="NCBI Taxonomy" id="431241"/>
    <lineage>
        <taxon>Eukaryota</taxon>
        <taxon>Fungi</taxon>
        <taxon>Dikarya</taxon>
        <taxon>Ascomycota</taxon>
        <taxon>Pezizomycotina</taxon>
        <taxon>Sordariomycetes</taxon>
        <taxon>Hypocreomycetidae</taxon>
        <taxon>Hypocreales</taxon>
        <taxon>Hypocreaceae</taxon>
        <taxon>Trichoderma</taxon>
    </lineage>
</organism>
<dbReference type="HOGENOM" id="CLU_000991_0_0_1"/>
<dbReference type="SMART" id="SM00249">
    <property type="entry name" value="PHD"/>
    <property type="match status" value="2"/>
</dbReference>
<evidence type="ECO:0000256" key="5">
    <source>
        <dbReference type="ARBA" id="ARBA00022833"/>
    </source>
</evidence>
<dbReference type="PANTHER" id="PTHR10694">
    <property type="entry name" value="LYSINE-SPECIFIC DEMETHYLASE"/>
    <property type="match status" value="1"/>
</dbReference>
<feature type="compositionally biased region" description="Basic and acidic residues" evidence="9">
    <location>
        <begin position="220"/>
        <end position="229"/>
    </location>
</feature>
<dbReference type="InterPro" id="IPR011011">
    <property type="entry name" value="Znf_FYVE_PHD"/>
</dbReference>
<feature type="region of interest" description="Disordered" evidence="9">
    <location>
        <begin position="914"/>
        <end position="940"/>
    </location>
</feature>
<keyword evidence="4 8" id="KW-0863">Zinc-finger</keyword>
<evidence type="ECO:0000313" key="14">
    <source>
        <dbReference type="EMBL" id="EGR49606.1"/>
    </source>
</evidence>
<feature type="domain" description="JmjC" evidence="13">
    <location>
        <begin position="515"/>
        <end position="681"/>
    </location>
</feature>
<feature type="region of interest" description="Disordered" evidence="9">
    <location>
        <begin position="1211"/>
        <end position="1236"/>
    </location>
</feature>
<dbReference type="InterPro" id="IPR001841">
    <property type="entry name" value="Znf_RING"/>
</dbReference>
<name>G0RHL7_HYPJQ</name>
<evidence type="ECO:0000259" key="12">
    <source>
        <dbReference type="PROSITE" id="PS51183"/>
    </source>
</evidence>
<keyword evidence="6" id="KW-0408">Iron</keyword>
<gene>
    <name evidence="14" type="ORF">TRIREDRAFT_22117</name>
</gene>
<dbReference type="eggNOG" id="KOG1246">
    <property type="taxonomic scope" value="Eukaryota"/>
</dbReference>
<keyword evidence="15" id="KW-1185">Reference proteome</keyword>
<dbReference type="KEGG" id="tre:TRIREDRAFT_22117"/>
<evidence type="ECO:0000256" key="8">
    <source>
        <dbReference type="PROSITE-ProRule" id="PRU00175"/>
    </source>
</evidence>
<dbReference type="FunFam" id="3.30.40.10:FF:000322">
    <property type="entry name" value="PHD transcription factor (Rum1)"/>
    <property type="match status" value="1"/>
</dbReference>
<dbReference type="GO" id="GO:0000785">
    <property type="term" value="C:chromatin"/>
    <property type="evidence" value="ECO:0007669"/>
    <property type="project" value="TreeGrafter"/>
</dbReference>
<dbReference type="SUPFAM" id="SSF57903">
    <property type="entry name" value="FYVE/PHD zinc finger"/>
    <property type="match status" value="2"/>
</dbReference>
<evidence type="ECO:0000256" key="3">
    <source>
        <dbReference type="ARBA" id="ARBA00022737"/>
    </source>
</evidence>
<feature type="compositionally biased region" description="Low complexity" evidence="9">
    <location>
        <begin position="1"/>
        <end position="37"/>
    </location>
</feature>
<evidence type="ECO:0000256" key="1">
    <source>
        <dbReference type="ARBA" id="ARBA00004123"/>
    </source>
</evidence>
<dbReference type="GO" id="GO:0006355">
    <property type="term" value="P:regulation of DNA-templated transcription"/>
    <property type="evidence" value="ECO:0007669"/>
    <property type="project" value="TreeGrafter"/>
</dbReference>
<evidence type="ECO:0000256" key="9">
    <source>
        <dbReference type="SAM" id="MobiDB-lite"/>
    </source>
</evidence>
<dbReference type="CDD" id="cd15518">
    <property type="entry name" value="PHD_Ecm5p_Lid2p_like"/>
    <property type="match status" value="1"/>
</dbReference>
<dbReference type="InterPro" id="IPR013083">
    <property type="entry name" value="Znf_RING/FYVE/PHD"/>
</dbReference>
<comment type="subcellular location">
    <subcellularLocation>
        <location evidence="1">Nucleus</location>
    </subcellularLocation>
</comment>
<dbReference type="GO" id="GO:0008270">
    <property type="term" value="F:zinc ion binding"/>
    <property type="evidence" value="ECO:0007669"/>
    <property type="project" value="UniProtKB-KW"/>
</dbReference>
<feature type="compositionally biased region" description="Basic and acidic residues" evidence="9">
    <location>
        <begin position="930"/>
        <end position="940"/>
    </location>
</feature>
<dbReference type="InterPro" id="IPR003349">
    <property type="entry name" value="JmjN"/>
</dbReference>
<feature type="domain" description="PHD-type" evidence="10">
    <location>
        <begin position="1243"/>
        <end position="1292"/>
    </location>
</feature>
<reference evidence="14 15" key="1">
    <citation type="journal article" date="2008" name="Nat. Biotechnol.">
        <title>Genome sequencing and analysis of the biomass-degrading fungus Trichoderma reesei (syn. Hypocrea jecorina).</title>
        <authorList>
            <person name="Martinez D."/>
            <person name="Berka R.M."/>
            <person name="Henrissat B."/>
            <person name="Saloheimo M."/>
            <person name="Arvas M."/>
            <person name="Baker S.E."/>
            <person name="Chapman J."/>
            <person name="Chertkov O."/>
            <person name="Coutinho P.M."/>
            <person name="Cullen D."/>
            <person name="Danchin E.G."/>
            <person name="Grigoriev I.V."/>
            <person name="Harris P."/>
            <person name="Jackson M."/>
            <person name="Kubicek C.P."/>
            <person name="Han C.S."/>
            <person name="Ho I."/>
            <person name="Larrondo L.F."/>
            <person name="de Leon A.L."/>
            <person name="Magnuson J.K."/>
            <person name="Merino S."/>
            <person name="Misra M."/>
            <person name="Nelson B."/>
            <person name="Putnam N."/>
            <person name="Robbertse B."/>
            <person name="Salamov A.A."/>
            <person name="Schmoll M."/>
            <person name="Terry A."/>
            <person name="Thayer N."/>
            <person name="Westerholm-Parvinen A."/>
            <person name="Schoch C.L."/>
            <person name="Yao J."/>
            <person name="Barabote R."/>
            <person name="Nelson M.A."/>
            <person name="Detter C."/>
            <person name="Bruce D."/>
            <person name="Kuske C.R."/>
            <person name="Xie G."/>
            <person name="Richardson P."/>
            <person name="Rokhsar D.S."/>
            <person name="Lucas S.M."/>
            <person name="Rubin E.M."/>
            <person name="Dunn-Coleman N."/>
            <person name="Ward M."/>
            <person name="Brettin T.S."/>
        </authorList>
    </citation>
    <scope>NUCLEOTIDE SEQUENCE [LARGE SCALE GENOMIC DNA]</scope>
    <source>
        <strain evidence="14 15">QM6a</strain>
    </source>
</reference>
<dbReference type="InterPro" id="IPR019787">
    <property type="entry name" value="Znf_PHD-finger"/>
</dbReference>
<feature type="region of interest" description="Disordered" evidence="9">
    <location>
        <begin position="1"/>
        <end position="100"/>
    </location>
</feature>
<dbReference type="FunFam" id="2.60.120.650:FF:000014">
    <property type="entry name" value="PHD transcription factor (Rum1)"/>
    <property type="match status" value="1"/>
</dbReference>
<dbReference type="GeneID" id="18484084"/>
<dbReference type="PROSITE" id="PS01359">
    <property type="entry name" value="ZF_PHD_1"/>
    <property type="match status" value="2"/>
</dbReference>
<dbReference type="PROSITE" id="PS50089">
    <property type="entry name" value="ZF_RING_2"/>
    <property type="match status" value="1"/>
</dbReference>
<feature type="compositionally biased region" description="Polar residues" evidence="9">
    <location>
        <begin position="1462"/>
        <end position="1487"/>
    </location>
</feature>
<evidence type="ECO:0000256" key="7">
    <source>
        <dbReference type="ARBA" id="ARBA00023242"/>
    </source>
</evidence>
<feature type="domain" description="PHD-type" evidence="10">
    <location>
        <begin position="373"/>
        <end position="423"/>
    </location>
</feature>
<dbReference type="PROSITE" id="PS51184">
    <property type="entry name" value="JMJC"/>
    <property type="match status" value="1"/>
</dbReference>
<dbReference type="OrthoDB" id="1678912at2759"/>
<feature type="compositionally biased region" description="Low complexity" evidence="9">
    <location>
        <begin position="1443"/>
        <end position="1456"/>
    </location>
</feature>
<dbReference type="Pfam" id="PF02928">
    <property type="entry name" value="zf-C5HC2"/>
    <property type="match status" value="1"/>
</dbReference>
<feature type="compositionally biased region" description="Basic and acidic residues" evidence="9">
    <location>
        <begin position="319"/>
        <end position="335"/>
    </location>
</feature>
<evidence type="ECO:0000259" key="10">
    <source>
        <dbReference type="PROSITE" id="PS50016"/>
    </source>
</evidence>
<dbReference type="Pfam" id="PF02375">
    <property type="entry name" value="JmjN"/>
    <property type="match status" value="1"/>
</dbReference>
<dbReference type="InterPro" id="IPR013637">
    <property type="entry name" value="Lys_sp_deMease-like_dom"/>
</dbReference>
<dbReference type="STRING" id="431241.G0RHL7"/>
<keyword evidence="5" id="KW-0862">Zinc</keyword>
<dbReference type="PROSITE" id="PS51183">
    <property type="entry name" value="JMJN"/>
    <property type="match status" value="1"/>
</dbReference>
<feature type="compositionally biased region" description="Polar residues" evidence="9">
    <location>
        <begin position="262"/>
        <end position="278"/>
    </location>
</feature>
<evidence type="ECO:0000256" key="6">
    <source>
        <dbReference type="ARBA" id="ARBA00023004"/>
    </source>
</evidence>